<evidence type="ECO:0000256" key="2">
    <source>
        <dbReference type="ARBA" id="ARBA00022692"/>
    </source>
</evidence>
<feature type="transmembrane region" description="Helical" evidence="5">
    <location>
        <begin position="476"/>
        <end position="498"/>
    </location>
</feature>
<dbReference type="PIRSF" id="PIRSF006060">
    <property type="entry name" value="AA_transporter"/>
    <property type="match status" value="1"/>
</dbReference>
<evidence type="ECO:0000256" key="1">
    <source>
        <dbReference type="ARBA" id="ARBA00004141"/>
    </source>
</evidence>
<dbReference type="Gene3D" id="1.20.1740.10">
    <property type="entry name" value="Amino acid/polyamine transporter I"/>
    <property type="match status" value="1"/>
</dbReference>
<evidence type="ECO:0000313" key="7">
    <source>
        <dbReference type="Proteomes" id="UP000609531"/>
    </source>
</evidence>
<dbReference type="InterPro" id="IPR052962">
    <property type="entry name" value="AA_Transporter_AGT"/>
</dbReference>
<keyword evidence="7" id="KW-1185">Reference proteome</keyword>
<accession>A0A934IK75</accession>
<keyword evidence="4 5" id="KW-0472">Membrane</keyword>
<feature type="transmembrane region" description="Helical" evidence="5">
    <location>
        <begin position="80"/>
        <end position="99"/>
    </location>
</feature>
<dbReference type="GO" id="GO:0016020">
    <property type="term" value="C:membrane"/>
    <property type="evidence" value="ECO:0007669"/>
    <property type="project" value="UniProtKB-SubCell"/>
</dbReference>
<dbReference type="Pfam" id="PF13520">
    <property type="entry name" value="AA_permease_2"/>
    <property type="match status" value="1"/>
</dbReference>
<gene>
    <name evidence="6" type="ORF">JCR33_12440</name>
</gene>
<dbReference type="Proteomes" id="UP000609531">
    <property type="component" value="Unassembled WGS sequence"/>
</dbReference>
<dbReference type="PANTHER" id="PTHR47547">
    <property type="match status" value="1"/>
</dbReference>
<dbReference type="PANTHER" id="PTHR47547:SF1">
    <property type="entry name" value="ASPARTATE-PROTON SYMPORTER"/>
    <property type="match status" value="1"/>
</dbReference>
<feature type="transmembrane region" description="Helical" evidence="5">
    <location>
        <begin position="330"/>
        <end position="354"/>
    </location>
</feature>
<evidence type="ECO:0000256" key="3">
    <source>
        <dbReference type="ARBA" id="ARBA00022989"/>
    </source>
</evidence>
<feature type="transmembrane region" description="Helical" evidence="5">
    <location>
        <begin position="188"/>
        <end position="209"/>
    </location>
</feature>
<organism evidence="6 7">
    <name type="scientific">Acuticoccus mangrovi</name>
    <dbReference type="NCBI Taxonomy" id="2796142"/>
    <lineage>
        <taxon>Bacteria</taxon>
        <taxon>Pseudomonadati</taxon>
        <taxon>Pseudomonadota</taxon>
        <taxon>Alphaproteobacteria</taxon>
        <taxon>Hyphomicrobiales</taxon>
        <taxon>Amorphaceae</taxon>
        <taxon>Acuticoccus</taxon>
    </lineage>
</organism>
<evidence type="ECO:0000256" key="5">
    <source>
        <dbReference type="SAM" id="Phobius"/>
    </source>
</evidence>
<feature type="transmembrane region" description="Helical" evidence="5">
    <location>
        <begin position="452"/>
        <end position="470"/>
    </location>
</feature>
<dbReference type="AlphaFoldDB" id="A0A934IK75"/>
<protein>
    <submittedName>
        <fullName evidence="6">APC family permease</fullName>
    </submittedName>
</protein>
<reference evidence="6" key="1">
    <citation type="submission" date="2020-12" db="EMBL/GenBank/DDBJ databases">
        <title>Bacterial taxonomy.</title>
        <authorList>
            <person name="Pan X."/>
        </authorList>
    </citation>
    <scope>NUCLEOTIDE SEQUENCE</scope>
    <source>
        <strain evidence="6">B2012</strain>
    </source>
</reference>
<feature type="transmembrane region" description="Helical" evidence="5">
    <location>
        <begin position="230"/>
        <end position="254"/>
    </location>
</feature>
<feature type="transmembrane region" description="Helical" evidence="5">
    <location>
        <begin position="396"/>
        <end position="414"/>
    </location>
</feature>
<proteinExistence type="predicted"/>
<feature type="transmembrane region" description="Helical" evidence="5">
    <location>
        <begin position="360"/>
        <end position="384"/>
    </location>
</feature>
<name>A0A934IK75_9HYPH</name>
<feature type="transmembrane region" description="Helical" evidence="5">
    <location>
        <begin position="125"/>
        <end position="150"/>
    </location>
</feature>
<evidence type="ECO:0000256" key="4">
    <source>
        <dbReference type="ARBA" id="ARBA00023136"/>
    </source>
</evidence>
<dbReference type="GO" id="GO:0022857">
    <property type="term" value="F:transmembrane transporter activity"/>
    <property type="evidence" value="ECO:0007669"/>
    <property type="project" value="InterPro"/>
</dbReference>
<feature type="transmembrane region" description="Helical" evidence="5">
    <location>
        <begin position="284"/>
        <end position="309"/>
    </location>
</feature>
<dbReference type="EMBL" id="JAEKJA010000009">
    <property type="protein sequence ID" value="MBJ3776506.1"/>
    <property type="molecule type" value="Genomic_DNA"/>
</dbReference>
<keyword evidence="2 5" id="KW-0812">Transmembrane</keyword>
<keyword evidence="3 5" id="KW-1133">Transmembrane helix</keyword>
<evidence type="ECO:0000313" key="6">
    <source>
        <dbReference type="EMBL" id="MBJ3776506.1"/>
    </source>
</evidence>
<dbReference type="InterPro" id="IPR002293">
    <property type="entry name" value="AA/rel_permease1"/>
</dbReference>
<feature type="transmembrane region" description="Helical" evidence="5">
    <location>
        <begin position="38"/>
        <end position="59"/>
    </location>
</feature>
<comment type="subcellular location">
    <subcellularLocation>
        <location evidence="1">Membrane</location>
        <topology evidence="1">Multi-pass membrane protein</topology>
    </subcellularLocation>
</comment>
<feature type="transmembrane region" description="Helical" evidence="5">
    <location>
        <begin position="157"/>
        <end position="176"/>
    </location>
</feature>
<sequence>MQREIGLVGLTFVAVGGVLGSGWLFAPLLASQLAGPAAVLAWGIGAVAMLLLALAFAEITALFPVAGGIARIPQFSHGRLLAMVLGWSAWAGYCTTAPIEVEAALRYASAYLPGLHQGEGDGLTVLGYAAAAALLLVFTLVNAFGVAWFAKINTTLTWLKLVIPMIFLVAIVAARFEPQNFVAHEGFAPYGMSGIFAAVASGGVVFAFIGFRHAIDMAGETRDPQRTIPLALILAVVICLVVYGGIQIAFIGALDPAQLEAGWAAVESAHTLGPLGALATAVGLLWLVSLLNAAAVISPIGGALVAVGSNGRLAMAIANNGVFPGIIARLNAYGVPLWALLLNYVVALVLLVSIPFAEIVALNGAAIVLSFVAGPVVVVSLRALDPAAERSFRLPAAPILGALGFAVATLMIYWSGWDTIWRLLLLLVVGLALFGLRLAIGGREDLSPRGALWLAPYLVGLTVMSLMGGYGGGYGIVPHPFDSVIVAVLSLAVFVMAVRDRLPREDYERFIAEEKVLEAEEYGTAEVPQAG</sequence>
<feature type="transmembrane region" description="Helical" evidence="5">
    <location>
        <begin position="420"/>
        <end position="440"/>
    </location>
</feature>
<feature type="transmembrane region" description="Helical" evidence="5">
    <location>
        <begin position="7"/>
        <end position="26"/>
    </location>
</feature>
<comment type="caution">
    <text evidence="6">The sequence shown here is derived from an EMBL/GenBank/DDBJ whole genome shotgun (WGS) entry which is preliminary data.</text>
</comment>